<evidence type="ECO:0000256" key="1">
    <source>
        <dbReference type="SAM" id="Phobius"/>
    </source>
</evidence>
<dbReference type="InterPro" id="IPR052020">
    <property type="entry name" value="Cyclic_di-GMP/3'3'-cGAMP_PDE"/>
</dbReference>
<evidence type="ECO:0000259" key="2">
    <source>
        <dbReference type="PROSITE" id="PS50885"/>
    </source>
</evidence>
<dbReference type="PROSITE" id="PS50885">
    <property type="entry name" value="HAMP"/>
    <property type="match status" value="1"/>
</dbReference>
<dbReference type="GO" id="GO:0016020">
    <property type="term" value="C:membrane"/>
    <property type="evidence" value="ECO:0007669"/>
    <property type="project" value="InterPro"/>
</dbReference>
<dbReference type="GO" id="GO:0007165">
    <property type="term" value="P:signal transduction"/>
    <property type="evidence" value="ECO:0007669"/>
    <property type="project" value="InterPro"/>
</dbReference>
<dbReference type="PROSITE" id="PS51832">
    <property type="entry name" value="HD_GYP"/>
    <property type="match status" value="1"/>
</dbReference>
<keyword evidence="1" id="KW-0812">Transmembrane</keyword>
<dbReference type="InterPro" id="IPR003660">
    <property type="entry name" value="HAMP_dom"/>
</dbReference>
<dbReference type="Pfam" id="PF13487">
    <property type="entry name" value="HD_5"/>
    <property type="match status" value="1"/>
</dbReference>
<keyword evidence="1" id="KW-0472">Membrane</keyword>
<dbReference type="InterPro" id="IPR003607">
    <property type="entry name" value="HD/PDEase_dom"/>
</dbReference>
<dbReference type="SUPFAM" id="SSF109604">
    <property type="entry name" value="HD-domain/PDEase-like"/>
    <property type="match status" value="1"/>
</dbReference>
<gene>
    <name evidence="4" type="ORF">DPBNPPHM_02230</name>
</gene>
<dbReference type="OrthoDB" id="9787688at2"/>
<evidence type="ECO:0000313" key="5">
    <source>
        <dbReference type="Proteomes" id="UP000434580"/>
    </source>
</evidence>
<dbReference type="PANTHER" id="PTHR45228">
    <property type="entry name" value="CYCLIC DI-GMP PHOSPHODIESTERASE TM_0186-RELATED"/>
    <property type="match status" value="1"/>
</dbReference>
<keyword evidence="4" id="KW-0378">Hydrolase</keyword>
<feature type="domain" description="HAMP" evidence="2">
    <location>
        <begin position="223"/>
        <end position="269"/>
    </location>
</feature>
<dbReference type="Proteomes" id="UP000434580">
    <property type="component" value="Unassembled WGS sequence"/>
</dbReference>
<keyword evidence="1" id="KW-1133">Transmembrane helix</keyword>
<dbReference type="EC" id="3.1.4.-" evidence="4"/>
<dbReference type="CDD" id="cd00077">
    <property type="entry name" value="HDc"/>
    <property type="match status" value="1"/>
</dbReference>
<reference evidence="4 5" key="1">
    <citation type="submission" date="2019-11" db="EMBL/GenBank/DDBJ databases">
        <authorList>
            <person name="Holert J."/>
        </authorList>
    </citation>
    <scope>NUCLEOTIDE SEQUENCE [LARGE SCALE GENOMIC DNA]</scope>
    <source>
        <strain evidence="4">BC5_2</strain>
    </source>
</reference>
<evidence type="ECO:0000259" key="3">
    <source>
        <dbReference type="PROSITE" id="PS51832"/>
    </source>
</evidence>
<organism evidence="4 5">
    <name type="scientific">BD1-7 clade bacterium</name>
    <dbReference type="NCBI Taxonomy" id="2029982"/>
    <lineage>
        <taxon>Bacteria</taxon>
        <taxon>Pseudomonadati</taxon>
        <taxon>Pseudomonadota</taxon>
        <taxon>Gammaproteobacteria</taxon>
        <taxon>Cellvibrionales</taxon>
        <taxon>Spongiibacteraceae</taxon>
        <taxon>BD1-7 clade</taxon>
    </lineage>
</organism>
<dbReference type="EMBL" id="CACSII010000019">
    <property type="protein sequence ID" value="CAA0117231.1"/>
    <property type="molecule type" value="Genomic_DNA"/>
</dbReference>
<evidence type="ECO:0000313" key="4">
    <source>
        <dbReference type="EMBL" id="CAA0117231.1"/>
    </source>
</evidence>
<protein>
    <submittedName>
        <fullName evidence="4">Cyclic di-GMP phosphodiesterase</fullName>
        <ecNumber evidence="4">3.1.4.-</ecNumber>
    </submittedName>
</protein>
<dbReference type="InterPro" id="IPR048440">
    <property type="entry name" value="MASE10"/>
</dbReference>
<dbReference type="Pfam" id="PF20970">
    <property type="entry name" value="MASE10"/>
    <property type="match status" value="1"/>
</dbReference>
<dbReference type="PANTHER" id="PTHR45228:SF5">
    <property type="entry name" value="CYCLIC DI-GMP PHOSPHODIESTERASE VC_1348-RELATED"/>
    <property type="match status" value="1"/>
</dbReference>
<feature type="transmembrane region" description="Helical" evidence="1">
    <location>
        <begin position="72"/>
        <end position="98"/>
    </location>
</feature>
<feature type="transmembrane region" description="Helical" evidence="1">
    <location>
        <begin position="151"/>
        <end position="170"/>
    </location>
</feature>
<proteinExistence type="predicted"/>
<dbReference type="AlphaFoldDB" id="A0A5S9QGQ1"/>
<dbReference type="SMART" id="SM00471">
    <property type="entry name" value="HDc"/>
    <property type="match status" value="1"/>
</dbReference>
<dbReference type="GO" id="GO:0008081">
    <property type="term" value="F:phosphoric diester hydrolase activity"/>
    <property type="evidence" value="ECO:0007669"/>
    <property type="project" value="UniProtKB-ARBA"/>
</dbReference>
<dbReference type="Gene3D" id="1.10.3210.10">
    <property type="entry name" value="Hypothetical protein af1432"/>
    <property type="match status" value="1"/>
</dbReference>
<name>A0A5S9QGQ1_9GAMM</name>
<dbReference type="CDD" id="cd06225">
    <property type="entry name" value="HAMP"/>
    <property type="match status" value="1"/>
</dbReference>
<feature type="transmembrane region" description="Helical" evidence="1">
    <location>
        <begin position="32"/>
        <end position="51"/>
    </location>
</feature>
<feature type="transmembrane region" description="Helical" evidence="1">
    <location>
        <begin position="190"/>
        <end position="212"/>
    </location>
</feature>
<dbReference type="InterPro" id="IPR037522">
    <property type="entry name" value="HD_GYP_dom"/>
</dbReference>
<feature type="domain" description="HD-GYP" evidence="3">
    <location>
        <begin position="271"/>
        <end position="482"/>
    </location>
</feature>
<accession>A0A5S9QGQ1</accession>
<sequence length="484" mass="54344">MSVSQRTLLHYIGAVIILTIYGSRVCPFMDGLSVAALLFYLAVGYGAAFIARELGYQTICRRRREDRLTCQLRLDVMLFLALALLFTVVQMGVFGFPIESAAKLSTGVLGIGFFITVDLWLFGQEKLAEEIAEDGQRWRLKENYLPMKVKYILFAFSALVVMLIMLSLLIIKDVVWLVEHRAEYTQFQLISGVIVEFAFMGAVFGAYGYVIIRGYAHHLQLFLDEQVRVLSYVGEGNLSERVTVMSHDEFGHIARKTNHSLAELETKDNEIASTRDATILGLASLAEARDNETGAHIQRTQHYVKTLALQLRTQPRYLRELDDATIELMYKSAPLHDAGKVGIPDHILLKPGKLTAEEFEIMKQHPTIGSQAIRVAEEALGTESSFLAMARQISEFHHEKWDGSGYPYGLKGGHIPLSARLMAVADVYDALISKRVYKPAFTHEKARDIIVEGRGSHFDPLVVQAFLECENDFKSIAATYKDPD</sequence>